<keyword evidence="3" id="KW-1185">Reference proteome</keyword>
<evidence type="ECO:0008006" key="4">
    <source>
        <dbReference type="Google" id="ProtNLM"/>
    </source>
</evidence>
<dbReference type="RefSeq" id="WP_311545436.1">
    <property type="nucleotide sequence ID" value="NZ_JAVREK010000011.1"/>
</dbReference>
<protein>
    <recommendedName>
        <fullName evidence="4">Helix-turn-helix domain-containing protein</fullName>
    </recommendedName>
</protein>
<name>A0ABU2KUT7_9ACTN</name>
<evidence type="ECO:0000313" key="2">
    <source>
        <dbReference type="EMBL" id="MDT0302951.1"/>
    </source>
</evidence>
<dbReference type="Proteomes" id="UP001183226">
    <property type="component" value="Unassembled WGS sequence"/>
</dbReference>
<reference evidence="3" key="1">
    <citation type="submission" date="2023-07" db="EMBL/GenBank/DDBJ databases">
        <title>30 novel species of actinomycetes from the DSMZ collection.</title>
        <authorList>
            <person name="Nouioui I."/>
        </authorList>
    </citation>
    <scope>NUCLEOTIDE SEQUENCE [LARGE SCALE GENOMIC DNA]</scope>
    <source>
        <strain evidence="3">DSM 45055</strain>
    </source>
</reference>
<feature type="region of interest" description="Disordered" evidence="1">
    <location>
        <begin position="73"/>
        <end position="94"/>
    </location>
</feature>
<accession>A0ABU2KUT7</accession>
<comment type="caution">
    <text evidence="2">The sequence shown here is derived from an EMBL/GenBank/DDBJ whole genome shotgun (WGS) entry which is preliminary data.</text>
</comment>
<dbReference type="EMBL" id="JAVREK010000011">
    <property type="protein sequence ID" value="MDT0302951.1"/>
    <property type="molecule type" value="Genomic_DNA"/>
</dbReference>
<proteinExistence type="predicted"/>
<evidence type="ECO:0000313" key="3">
    <source>
        <dbReference type="Proteomes" id="UP001183226"/>
    </source>
</evidence>
<sequence length="94" mass="10326">MARLIVCVRCGHARPHACRQLCATCETHERARRRVHRWPAALTEAELYALAIGPKEDRVRAYASARAAGMTPPEAARRIGVSPATATDYERSAA</sequence>
<evidence type="ECO:0000256" key="1">
    <source>
        <dbReference type="SAM" id="MobiDB-lite"/>
    </source>
</evidence>
<organism evidence="2 3">
    <name type="scientific">Streptomonospora wellingtoniae</name>
    <dbReference type="NCBI Taxonomy" id="3075544"/>
    <lineage>
        <taxon>Bacteria</taxon>
        <taxon>Bacillati</taxon>
        <taxon>Actinomycetota</taxon>
        <taxon>Actinomycetes</taxon>
        <taxon>Streptosporangiales</taxon>
        <taxon>Nocardiopsidaceae</taxon>
        <taxon>Streptomonospora</taxon>
    </lineage>
</organism>
<gene>
    <name evidence="2" type="ORF">RM446_12580</name>
</gene>